<dbReference type="GO" id="GO:0005634">
    <property type="term" value="C:nucleus"/>
    <property type="evidence" value="ECO:0007669"/>
    <property type="project" value="UniProtKB-SubCell"/>
</dbReference>
<accession>A0A067PSN3</accession>
<dbReference type="PANTHER" id="PTHR46481">
    <property type="entry name" value="ZINC FINGER BED DOMAIN-CONTAINING PROTEIN 4"/>
    <property type="match status" value="1"/>
</dbReference>
<dbReference type="Proteomes" id="UP000027265">
    <property type="component" value="Unassembled WGS sequence"/>
</dbReference>
<protein>
    <recommendedName>
        <fullName evidence="8">DUF659 domain-containing protein</fullName>
    </recommendedName>
</protein>
<evidence type="ECO:0000256" key="3">
    <source>
        <dbReference type="ARBA" id="ARBA00022771"/>
    </source>
</evidence>
<evidence type="ECO:0008006" key="8">
    <source>
        <dbReference type="Google" id="ProtNLM"/>
    </source>
</evidence>
<dbReference type="InParanoid" id="A0A067PSN3"/>
<comment type="subcellular location">
    <subcellularLocation>
        <location evidence="1">Nucleus</location>
    </subcellularLocation>
</comment>
<dbReference type="OrthoDB" id="3228311at2759"/>
<proteinExistence type="predicted"/>
<dbReference type="SUPFAM" id="SSF53098">
    <property type="entry name" value="Ribonuclease H-like"/>
    <property type="match status" value="1"/>
</dbReference>
<evidence type="ECO:0000256" key="4">
    <source>
        <dbReference type="ARBA" id="ARBA00022833"/>
    </source>
</evidence>
<sequence>MTKAYTGVYLGKRLTECLRKYGIDNNILGIVCDNASNNGPMIMTLSTTLPNFRGATYHIMCFAHILNLVIKFS</sequence>
<dbReference type="AlphaFoldDB" id="A0A067PSN3"/>
<name>A0A067PSN3_9AGAM</name>
<keyword evidence="3" id="KW-0863">Zinc-finger</keyword>
<gene>
    <name evidence="6" type="ORF">JAAARDRAFT_433173</name>
</gene>
<organism evidence="6 7">
    <name type="scientific">Jaapia argillacea MUCL 33604</name>
    <dbReference type="NCBI Taxonomy" id="933084"/>
    <lineage>
        <taxon>Eukaryota</taxon>
        <taxon>Fungi</taxon>
        <taxon>Dikarya</taxon>
        <taxon>Basidiomycota</taxon>
        <taxon>Agaricomycotina</taxon>
        <taxon>Agaricomycetes</taxon>
        <taxon>Agaricomycetidae</taxon>
        <taxon>Jaapiales</taxon>
        <taxon>Jaapiaceae</taxon>
        <taxon>Jaapia</taxon>
    </lineage>
</organism>
<evidence type="ECO:0000256" key="2">
    <source>
        <dbReference type="ARBA" id="ARBA00022723"/>
    </source>
</evidence>
<dbReference type="EMBL" id="KL197734">
    <property type="protein sequence ID" value="KDQ53331.1"/>
    <property type="molecule type" value="Genomic_DNA"/>
</dbReference>
<dbReference type="InterPro" id="IPR052035">
    <property type="entry name" value="ZnF_BED_domain_contain"/>
</dbReference>
<keyword evidence="2" id="KW-0479">Metal-binding</keyword>
<evidence type="ECO:0000313" key="6">
    <source>
        <dbReference type="EMBL" id="KDQ53331.1"/>
    </source>
</evidence>
<keyword evidence="4" id="KW-0862">Zinc</keyword>
<evidence type="ECO:0000256" key="1">
    <source>
        <dbReference type="ARBA" id="ARBA00004123"/>
    </source>
</evidence>
<dbReference type="InterPro" id="IPR012337">
    <property type="entry name" value="RNaseH-like_sf"/>
</dbReference>
<reference evidence="7" key="1">
    <citation type="journal article" date="2014" name="Proc. Natl. Acad. Sci. U.S.A.">
        <title>Extensive sampling of basidiomycete genomes demonstrates inadequacy of the white-rot/brown-rot paradigm for wood decay fungi.</title>
        <authorList>
            <person name="Riley R."/>
            <person name="Salamov A.A."/>
            <person name="Brown D.W."/>
            <person name="Nagy L.G."/>
            <person name="Floudas D."/>
            <person name="Held B.W."/>
            <person name="Levasseur A."/>
            <person name="Lombard V."/>
            <person name="Morin E."/>
            <person name="Otillar R."/>
            <person name="Lindquist E.A."/>
            <person name="Sun H."/>
            <person name="LaButti K.M."/>
            <person name="Schmutz J."/>
            <person name="Jabbour D."/>
            <person name="Luo H."/>
            <person name="Baker S.E."/>
            <person name="Pisabarro A.G."/>
            <person name="Walton J.D."/>
            <person name="Blanchette R.A."/>
            <person name="Henrissat B."/>
            <person name="Martin F."/>
            <person name="Cullen D."/>
            <person name="Hibbett D.S."/>
            <person name="Grigoriev I.V."/>
        </authorList>
    </citation>
    <scope>NUCLEOTIDE SEQUENCE [LARGE SCALE GENOMIC DNA]</scope>
    <source>
        <strain evidence="7">MUCL 33604</strain>
    </source>
</reference>
<dbReference type="PANTHER" id="PTHR46481:SF10">
    <property type="entry name" value="ZINC FINGER BED DOMAIN-CONTAINING PROTEIN 39"/>
    <property type="match status" value="1"/>
</dbReference>
<keyword evidence="7" id="KW-1185">Reference proteome</keyword>
<keyword evidence="5" id="KW-0539">Nucleus</keyword>
<evidence type="ECO:0000256" key="5">
    <source>
        <dbReference type="ARBA" id="ARBA00023242"/>
    </source>
</evidence>
<dbReference type="HOGENOM" id="CLU_2705142_0_0_1"/>
<dbReference type="GO" id="GO:0008270">
    <property type="term" value="F:zinc ion binding"/>
    <property type="evidence" value="ECO:0007669"/>
    <property type="project" value="UniProtKB-KW"/>
</dbReference>
<evidence type="ECO:0000313" key="7">
    <source>
        <dbReference type="Proteomes" id="UP000027265"/>
    </source>
</evidence>